<comment type="caution">
    <text evidence="2">The sequence shown here is derived from an EMBL/GenBank/DDBJ whole genome shotgun (WGS) entry which is preliminary data.</text>
</comment>
<gene>
    <name evidence="2" type="ORF">KIW84_071462</name>
</gene>
<evidence type="ECO:0000256" key="1">
    <source>
        <dbReference type="SAM" id="MobiDB-lite"/>
    </source>
</evidence>
<accession>A0A9D4ZUU4</accession>
<proteinExistence type="predicted"/>
<evidence type="ECO:0000313" key="2">
    <source>
        <dbReference type="EMBL" id="KAI5384459.1"/>
    </source>
</evidence>
<dbReference type="InterPro" id="IPR044807">
    <property type="entry name" value="DRIP1-like"/>
</dbReference>
<evidence type="ECO:0000313" key="3">
    <source>
        <dbReference type="Proteomes" id="UP001058974"/>
    </source>
</evidence>
<dbReference type="EMBL" id="JAMSHJ010000007">
    <property type="protein sequence ID" value="KAI5384459.1"/>
    <property type="molecule type" value="Genomic_DNA"/>
</dbReference>
<reference evidence="2 3" key="1">
    <citation type="journal article" date="2022" name="Nat. Genet.">
        <title>Improved pea reference genome and pan-genome highlight genomic features and evolutionary characteristics.</title>
        <authorList>
            <person name="Yang T."/>
            <person name="Liu R."/>
            <person name="Luo Y."/>
            <person name="Hu S."/>
            <person name="Wang D."/>
            <person name="Wang C."/>
            <person name="Pandey M.K."/>
            <person name="Ge S."/>
            <person name="Xu Q."/>
            <person name="Li N."/>
            <person name="Li G."/>
            <person name="Huang Y."/>
            <person name="Saxena R.K."/>
            <person name="Ji Y."/>
            <person name="Li M."/>
            <person name="Yan X."/>
            <person name="He Y."/>
            <person name="Liu Y."/>
            <person name="Wang X."/>
            <person name="Xiang C."/>
            <person name="Varshney R.K."/>
            <person name="Ding H."/>
            <person name="Gao S."/>
            <person name="Zong X."/>
        </authorList>
    </citation>
    <scope>NUCLEOTIDE SEQUENCE [LARGE SCALE GENOMIC DNA]</scope>
    <source>
        <strain evidence="2 3">cv. Zhongwan 6</strain>
    </source>
</reference>
<dbReference type="AlphaFoldDB" id="A0A9D4ZUU4"/>
<dbReference type="Proteomes" id="UP001058974">
    <property type="component" value="Chromosome 7"/>
</dbReference>
<feature type="region of interest" description="Disordered" evidence="1">
    <location>
        <begin position="146"/>
        <end position="229"/>
    </location>
</feature>
<dbReference type="PANTHER" id="PTHR46293:SF1">
    <property type="entry name" value="OS03G0632800 PROTEIN"/>
    <property type="match status" value="1"/>
</dbReference>
<dbReference type="PANTHER" id="PTHR46293">
    <property type="entry name" value="E3 UBIQUITIN PROTEIN LIGASE DRIP1"/>
    <property type="match status" value="1"/>
</dbReference>
<sequence>MFCQYPCCKKKRSLSSLVVSAPKILTHTSFTGKRTKTGTRKAAALRGIQLLIAAAPSTISGFSPGAAILRYGGAALVPVLDSGRESWDSRLRERSASRSGAGSFIAVTYKKHRPNEDTNNNVDLTDGKADLWTPVNCLVEAANRTKSSKSDLQGTPLTKLESPGIPHGGLVMSEITKSEPSEPPTSVQSEFRMPKTKNRSNGHKTKFGDDKDGNTLPSGPVKRKRLCPANQKRTAASEMSASAQLVLDATGKAVLFGLH</sequence>
<feature type="compositionally biased region" description="Basic residues" evidence="1">
    <location>
        <begin position="194"/>
        <end position="205"/>
    </location>
</feature>
<keyword evidence="3" id="KW-1185">Reference proteome</keyword>
<dbReference type="Gramene" id="Psat07G0146200-T1">
    <property type="protein sequence ID" value="KAI5384459.1"/>
    <property type="gene ID" value="KIW84_071462"/>
</dbReference>
<name>A0A9D4ZUU4_PEA</name>
<protein>
    <submittedName>
        <fullName evidence="2">Uncharacterized protein</fullName>
    </submittedName>
</protein>
<dbReference type="GO" id="GO:0004842">
    <property type="term" value="F:ubiquitin-protein transferase activity"/>
    <property type="evidence" value="ECO:0007669"/>
    <property type="project" value="InterPro"/>
</dbReference>
<organism evidence="2 3">
    <name type="scientific">Pisum sativum</name>
    <name type="common">Garden pea</name>
    <name type="synonym">Lathyrus oleraceus</name>
    <dbReference type="NCBI Taxonomy" id="3888"/>
    <lineage>
        <taxon>Eukaryota</taxon>
        <taxon>Viridiplantae</taxon>
        <taxon>Streptophyta</taxon>
        <taxon>Embryophyta</taxon>
        <taxon>Tracheophyta</taxon>
        <taxon>Spermatophyta</taxon>
        <taxon>Magnoliopsida</taxon>
        <taxon>eudicotyledons</taxon>
        <taxon>Gunneridae</taxon>
        <taxon>Pentapetalae</taxon>
        <taxon>rosids</taxon>
        <taxon>fabids</taxon>
        <taxon>Fabales</taxon>
        <taxon>Fabaceae</taxon>
        <taxon>Papilionoideae</taxon>
        <taxon>50 kb inversion clade</taxon>
        <taxon>NPAAA clade</taxon>
        <taxon>Hologalegina</taxon>
        <taxon>IRL clade</taxon>
        <taxon>Fabeae</taxon>
        <taxon>Lathyrus</taxon>
    </lineage>
</organism>